<dbReference type="GO" id="GO:0000151">
    <property type="term" value="C:ubiquitin ligase complex"/>
    <property type="evidence" value="ECO:0007669"/>
    <property type="project" value="TreeGrafter"/>
</dbReference>
<dbReference type="PANTHER" id="PTHR31531">
    <property type="entry name" value="E3 UBIQUITIN-PROTEIN LIGASE E3D FAMILY MEMBER"/>
    <property type="match status" value="1"/>
</dbReference>
<reference evidence="2 3" key="1">
    <citation type="submission" date="2022-12" db="EMBL/GenBank/DDBJ databases">
        <title>Genomic features and morphological characterization of a novel Knufia sp. strain isolated from spacecraft assembly facility.</title>
        <authorList>
            <person name="Teixeira M."/>
            <person name="Chander A.M."/>
            <person name="Stajich J.E."/>
            <person name="Venkateswaran K."/>
        </authorList>
    </citation>
    <scope>NUCLEOTIDE SEQUENCE [LARGE SCALE GENOMIC DNA]</scope>
    <source>
        <strain evidence="2 3">FJI-L2-BK-P2</strain>
    </source>
</reference>
<dbReference type="InterPro" id="IPR019193">
    <property type="entry name" value="UBQ-conj_enz_E2-bd_prot"/>
</dbReference>
<evidence type="ECO:0008006" key="4">
    <source>
        <dbReference type="Google" id="ProtNLM"/>
    </source>
</evidence>
<dbReference type="GO" id="GO:0006513">
    <property type="term" value="P:protein monoubiquitination"/>
    <property type="evidence" value="ECO:0007669"/>
    <property type="project" value="TreeGrafter"/>
</dbReference>
<feature type="compositionally biased region" description="Polar residues" evidence="1">
    <location>
        <begin position="429"/>
        <end position="452"/>
    </location>
</feature>
<dbReference type="GO" id="GO:0061630">
    <property type="term" value="F:ubiquitin protein ligase activity"/>
    <property type="evidence" value="ECO:0007669"/>
    <property type="project" value="TreeGrafter"/>
</dbReference>
<accession>A0AAN8EDR3</accession>
<evidence type="ECO:0000256" key="1">
    <source>
        <dbReference type="SAM" id="MobiDB-lite"/>
    </source>
</evidence>
<sequence>MPPRIYLYAEILTHIRQLTLHASLQTEKEEGTKLDVSTDKKVISVTHDGETQKLYLPTQISGDAQITFPLQRKTEISSRIQIEDEHEWKCMINNEIEAPWMAAELTTNAAIQCRHCESVVVAAGTIKQWKDLPSENWADLMDFWFCHKPHDEGQNDAQEAATAKGFSSKSGLAIAAGIGMTDLISLVLHGDDCTNVKAAETQKKPDATVLRCSKCLEMLGTTNQEEDLVRLHKASISIDTTGTLGTYESYPSTIFTCAQILSLIEATALKRFVVHSVQASTNSEDQEQNAAPLILWIFNPDIYYSCSAYDGNGVLSNAIITESAKDPNPNGDDTSNIYNEGHHNSNEAEFAPAAALDQDAAERNPNSDNTSAIYGETVGPQFVSGDLEFEVPVHTKEKGSSNKEDASEDTPASTFGDIPIDSIEETETPLITSKQTPASGSSTTHASQDSETSQADMFLAEAMSQTPQATSTTQHDTSQPNDHINLVHRAAKIFYKPLPPGQTAISFLDENTNTHEDLYLPNPADLVFLRSTLEKSTAMLPSSARSFQDWSVGLLNRYEKVPSGLGVMQENPLARGVSAKDGRVTRWDLGHGAEGLFA</sequence>
<evidence type="ECO:0000313" key="3">
    <source>
        <dbReference type="Proteomes" id="UP001316803"/>
    </source>
</evidence>
<dbReference type="GO" id="GO:0005829">
    <property type="term" value="C:cytosol"/>
    <property type="evidence" value="ECO:0007669"/>
    <property type="project" value="TreeGrafter"/>
</dbReference>
<organism evidence="2 3">
    <name type="scientific">Knufia fluminis</name>
    <dbReference type="NCBI Taxonomy" id="191047"/>
    <lineage>
        <taxon>Eukaryota</taxon>
        <taxon>Fungi</taxon>
        <taxon>Dikarya</taxon>
        <taxon>Ascomycota</taxon>
        <taxon>Pezizomycotina</taxon>
        <taxon>Eurotiomycetes</taxon>
        <taxon>Chaetothyriomycetidae</taxon>
        <taxon>Chaetothyriales</taxon>
        <taxon>Trichomeriaceae</taxon>
        <taxon>Knufia</taxon>
    </lineage>
</organism>
<comment type="caution">
    <text evidence="2">The sequence shown here is derived from an EMBL/GenBank/DDBJ whole genome shotgun (WGS) entry which is preliminary data.</text>
</comment>
<dbReference type="PANTHER" id="PTHR31531:SF2">
    <property type="entry name" value="E3 UBIQUITIN-PROTEIN LIGASE E3D"/>
    <property type="match status" value="1"/>
</dbReference>
<gene>
    <name evidence="2" type="ORF">OHC33_005797</name>
</gene>
<feature type="region of interest" description="Disordered" evidence="1">
    <location>
        <begin position="394"/>
        <end position="452"/>
    </location>
</feature>
<dbReference type="Proteomes" id="UP001316803">
    <property type="component" value="Unassembled WGS sequence"/>
</dbReference>
<dbReference type="EMBL" id="JAKLMC020000012">
    <property type="protein sequence ID" value="KAK5953229.1"/>
    <property type="molecule type" value="Genomic_DNA"/>
</dbReference>
<dbReference type="GO" id="GO:0030332">
    <property type="term" value="F:cyclin binding"/>
    <property type="evidence" value="ECO:0007669"/>
    <property type="project" value="TreeGrafter"/>
</dbReference>
<dbReference type="GO" id="GO:0051865">
    <property type="term" value="P:protein autoubiquitination"/>
    <property type="evidence" value="ECO:0007669"/>
    <property type="project" value="TreeGrafter"/>
</dbReference>
<dbReference type="GO" id="GO:0031624">
    <property type="term" value="F:ubiquitin conjugating enzyme binding"/>
    <property type="evidence" value="ECO:0007669"/>
    <property type="project" value="TreeGrafter"/>
</dbReference>
<name>A0AAN8EDR3_9EURO</name>
<dbReference type="GO" id="GO:0043161">
    <property type="term" value="P:proteasome-mediated ubiquitin-dependent protein catabolic process"/>
    <property type="evidence" value="ECO:0007669"/>
    <property type="project" value="TreeGrafter"/>
</dbReference>
<dbReference type="GO" id="GO:0000209">
    <property type="term" value="P:protein polyubiquitination"/>
    <property type="evidence" value="ECO:0007669"/>
    <property type="project" value="TreeGrafter"/>
</dbReference>
<protein>
    <recommendedName>
        <fullName evidence="4">Ubiquitin-conjugating enzyme E2-binding protein</fullName>
    </recommendedName>
</protein>
<feature type="compositionally biased region" description="Basic and acidic residues" evidence="1">
    <location>
        <begin position="394"/>
        <end position="405"/>
    </location>
</feature>
<evidence type="ECO:0000313" key="2">
    <source>
        <dbReference type="EMBL" id="KAK5953229.1"/>
    </source>
</evidence>
<dbReference type="Pfam" id="PF09814">
    <property type="entry name" value="HECT_2"/>
    <property type="match status" value="2"/>
</dbReference>
<dbReference type="GO" id="GO:0005634">
    <property type="term" value="C:nucleus"/>
    <property type="evidence" value="ECO:0007669"/>
    <property type="project" value="TreeGrafter"/>
</dbReference>
<feature type="region of interest" description="Disordered" evidence="1">
    <location>
        <begin position="323"/>
        <end position="343"/>
    </location>
</feature>
<proteinExistence type="predicted"/>
<dbReference type="AlphaFoldDB" id="A0AAN8EDR3"/>
<keyword evidence="3" id="KW-1185">Reference proteome</keyword>